<evidence type="ECO:0000313" key="1">
    <source>
        <dbReference type="EMBL" id="CAB4805397.1"/>
    </source>
</evidence>
<sequence>MHPQTSPHCALCVVFVSDRHSKQRNDAVAHQLVDGATKGSDVGNEALEAHIDQALHLLWVKILGERRETHEIGE</sequence>
<dbReference type="AlphaFoldDB" id="A0A6J6YIY7"/>
<proteinExistence type="predicted"/>
<protein>
    <submittedName>
        <fullName evidence="1">Unannotated protein</fullName>
    </submittedName>
</protein>
<organism evidence="1">
    <name type="scientific">freshwater metagenome</name>
    <dbReference type="NCBI Taxonomy" id="449393"/>
    <lineage>
        <taxon>unclassified sequences</taxon>
        <taxon>metagenomes</taxon>
        <taxon>ecological metagenomes</taxon>
    </lineage>
</organism>
<accession>A0A6J6YIY7</accession>
<gene>
    <name evidence="1" type="ORF">UFOPK2992_01254</name>
</gene>
<dbReference type="EMBL" id="CAFAAI010000223">
    <property type="protein sequence ID" value="CAB4805397.1"/>
    <property type="molecule type" value="Genomic_DNA"/>
</dbReference>
<name>A0A6J6YIY7_9ZZZZ</name>
<reference evidence="1" key="1">
    <citation type="submission" date="2020-05" db="EMBL/GenBank/DDBJ databases">
        <authorList>
            <person name="Chiriac C."/>
            <person name="Salcher M."/>
            <person name="Ghai R."/>
            <person name="Kavagutti S V."/>
        </authorList>
    </citation>
    <scope>NUCLEOTIDE SEQUENCE</scope>
</reference>